<dbReference type="Proteomes" id="UP000829517">
    <property type="component" value="Unassembled WGS sequence"/>
</dbReference>
<keyword evidence="2" id="KW-1185">Reference proteome</keyword>
<gene>
    <name evidence="1" type="ORF">JM658_16950</name>
</gene>
<proteinExistence type="predicted"/>
<organism evidence="1 2">
    <name type="scientific">Joostella atrarenae</name>
    <dbReference type="NCBI Taxonomy" id="679257"/>
    <lineage>
        <taxon>Bacteria</taxon>
        <taxon>Pseudomonadati</taxon>
        <taxon>Bacteroidota</taxon>
        <taxon>Flavobacteriia</taxon>
        <taxon>Flavobacteriales</taxon>
        <taxon>Flavobacteriaceae</taxon>
        <taxon>Joostella</taxon>
    </lineage>
</organism>
<comment type="caution">
    <text evidence="1">The sequence shown here is derived from an EMBL/GenBank/DDBJ whole genome shotgun (WGS) entry which is preliminary data.</text>
</comment>
<evidence type="ECO:0000313" key="1">
    <source>
        <dbReference type="EMBL" id="MCF8716513.1"/>
    </source>
</evidence>
<sequence length="181" mass="21700">QELISILSKGLEISKNNFDVHIGEMDHILHFRKENELNDIEKQILKFHNEKRDKQKSKKANEIFDIINQESIEVHDFFNEILNSENSLFEFIDANLFFDKLIELENKKLLTFNNVLNDTYKRHYIEFPESELPFLTGLEKLLENYLNSNDLKNPKKILLQELVDRIKEIITHFKERIELLK</sequence>
<evidence type="ECO:0000313" key="2">
    <source>
        <dbReference type="Proteomes" id="UP000829517"/>
    </source>
</evidence>
<reference evidence="1 2" key="1">
    <citation type="submission" date="2021-01" db="EMBL/GenBank/DDBJ databases">
        <title>Genome sequencing of Joostella atrarenae M1-2 (= KCTC 23194).</title>
        <authorList>
            <person name="Zakaria M.R."/>
            <person name="Lam M.Q."/>
            <person name="Chong C.S."/>
        </authorList>
    </citation>
    <scope>NUCLEOTIDE SEQUENCE [LARGE SCALE GENOMIC DNA]</scope>
    <source>
        <strain evidence="1 2">M1-2</strain>
    </source>
</reference>
<dbReference type="RefSeq" id="WP_236961085.1">
    <property type="nucleotide sequence ID" value="NZ_JAETXX010000039.1"/>
</dbReference>
<protein>
    <submittedName>
        <fullName evidence="1">Uncharacterized protein</fullName>
    </submittedName>
</protein>
<feature type="non-terminal residue" evidence="1">
    <location>
        <position position="1"/>
    </location>
</feature>
<accession>A0ABS9J7Z5</accession>
<dbReference type="EMBL" id="JAETXX010000039">
    <property type="protein sequence ID" value="MCF8716513.1"/>
    <property type="molecule type" value="Genomic_DNA"/>
</dbReference>
<name>A0ABS9J7Z5_9FLAO</name>